<dbReference type="Proteomes" id="UP000291343">
    <property type="component" value="Unassembled WGS sequence"/>
</dbReference>
<dbReference type="PROSITE" id="PS50188">
    <property type="entry name" value="B302_SPRY"/>
    <property type="match status" value="1"/>
</dbReference>
<dbReference type="EMBL" id="QKKF02037473">
    <property type="protein sequence ID" value="RZF32135.1"/>
    <property type="molecule type" value="Genomic_DNA"/>
</dbReference>
<dbReference type="InterPro" id="IPR013320">
    <property type="entry name" value="ConA-like_dom_sf"/>
</dbReference>
<dbReference type="AlphaFoldDB" id="A0A482WF10"/>
<protein>
    <recommendedName>
        <fullName evidence="1">B30.2/SPRY domain-containing protein</fullName>
    </recommendedName>
</protein>
<dbReference type="SUPFAM" id="SSF49899">
    <property type="entry name" value="Concanavalin A-like lectins/glucanases"/>
    <property type="match status" value="1"/>
</dbReference>
<dbReference type="GO" id="GO:0019005">
    <property type="term" value="C:SCF ubiquitin ligase complex"/>
    <property type="evidence" value="ECO:0007669"/>
    <property type="project" value="TreeGrafter"/>
</dbReference>
<comment type="caution">
    <text evidence="2">The sequence shown here is derived from an EMBL/GenBank/DDBJ whole genome shotgun (WGS) entry which is preliminary data.</text>
</comment>
<dbReference type="OrthoDB" id="5951542at2759"/>
<organism evidence="2 3">
    <name type="scientific">Laodelphax striatellus</name>
    <name type="common">Small brown planthopper</name>
    <name type="synonym">Delphax striatella</name>
    <dbReference type="NCBI Taxonomy" id="195883"/>
    <lineage>
        <taxon>Eukaryota</taxon>
        <taxon>Metazoa</taxon>
        <taxon>Ecdysozoa</taxon>
        <taxon>Arthropoda</taxon>
        <taxon>Hexapoda</taxon>
        <taxon>Insecta</taxon>
        <taxon>Pterygota</taxon>
        <taxon>Neoptera</taxon>
        <taxon>Paraneoptera</taxon>
        <taxon>Hemiptera</taxon>
        <taxon>Auchenorrhyncha</taxon>
        <taxon>Fulgoroidea</taxon>
        <taxon>Delphacidae</taxon>
        <taxon>Criomorphinae</taxon>
        <taxon>Laodelphax</taxon>
    </lineage>
</organism>
<gene>
    <name evidence="2" type="ORF">LSTR_LSTR003998</name>
</gene>
<dbReference type="PANTHER" id="PTHR12245">
    <property type="entry name" value="SPRY DOMAIN CONTAINING SOCS BOX PROTEIN"/>
    <property type="match status" value="1"/>
</dbReference>
<name>A0A482WF10_LAOST</name>
<proteinExistence type="predicted"/>
<reference evidence="2 3" key="1">
    <citation type="journal article" date="2017" name="Gigascience">
        <title>Genome sequence of the small brown planthopper, Laodelphax striatellus.</title>
        <authorList>
            <person name="Zhu J."/>
            <person name="Jiang F."/>
            <person name="Wang X."/>
            <person name="Yang P."/>
            <person name="Bao Y."/>
            <person name="Zhao W."/>
            <person name="Wang W."/>
            <person name="Lu H."/>
            <person name="Wang Q."/>
            <person name="Cui N."/>
            <person name="Li J."/>
            <person name="Chen X."/>
            <person name="Luo L."/>
            <person name="Yu J."/>
            <person name="Kang L."/>
            <person name="Cui F."/>
        </authorList>
    </citation>
    <scope>NUCLEOTIDE SEQUENCE [LARGE SCALE GENOMIC DNA]</scope>
    <source>
        <strain evidence="2">Lst14</strain>
    </source>
</reference>
<accession>A0A482WF10</accession>
<dbReference type="InterPro" id="IPR050672">
    <property type="entry name" value="FBXO45-Fsn/SPSB_families"/>
</dbReference>
<dbReference type="GO" id="GO:0043161">
    <property type="term" value="P:proteasome-mediated ubiquitin-dependent protein catabolic process"/>
    <property type="evidence" value="ECO:0007669"/>
    <property type="project" value="TreeGrafter"/>
</dbReference>
<dbReference type="SMR" id="A0A482WF10"/>
<dbReference type="SMART" id="SM00449">
    <property type="entry name" value="SPRY"/>
    <property type="match status" value="1"/>
</dbReference>
<dbReference type="PANTHER" id="PTHR12245:SF12">
    <property type="entry name" value="SPRY DOMAIN-CONTAINING SOCS BOX PROTEIN 3"/>
    <property type="match status" value="1"/>
</dbReference>
<dbReference type="Gene3D" id="2.60.120.920">
    <property type="match status" value="1"/>
</dbReference>
<sequence length="238" mass="27186">MAGVIRNGCDDFWTWSRYARSPEVKLFGSGLKVAHFHPNWSSGTAAVRGTRVLNNGRYYWELRISPRIFGTSMMFGIGTQHARLHVGHFINLLGENEHSWGLSHKGLIWHNTQCQHYTLPFRENEATTVGMLFDGIEGTLTYYKDGECLGVAFEGLHQVREPLYPMAASTAAKTEMTLVHMKRDFVNLQDRCRAVILEEYKTEAEVRSLMIPTTLKTYLTEAMNRTIYPVKRANILNI</sequence>
<dbReference type="InterPro" id="IPR001870">
    <property type="entry name" value="B30.2/SPRY"/>
</dbReference>
<keyword evidence="3" id="KW-1185">Reference proteome</keyword>
<dbReference type="SUPFAM" id="SSF158235">
    <property type="entry name" value="SOCS box-like"/>
    <property type="match status" value="1"/>
</dbReference>
<dbReference type="FunCoup" id="A0A482WF10">
    <property type="interactions" value="3"/>
</dbReference>
<dbReference type="InterPro" id="IPR036036">
    <property type="entry name" value="SOCS_box-like_dom_sf"/>
</dbReference>
<dbReference type="CDD" id="cd12876">
    <property type="entry name" value="SPRY_SOCS3"/>
    <property type="match status" value="1"/>
</dbReference>
<dbReference type="InterPro" id="IPR043136">
    <property type="entry name" value="B30.2/SPRY_sf"/>
</dbReference>
<dbReference type="InterPro" id="IPR003877">
    <property type="entry name" value="SPRY_dom"/>
</dbReference>
<evidence type="ECO:0000313" key="2">
    <source>
        <dbReference type="EMBL" id="RZF32135.1"/>
    </source>
</evidence>
<dbReference type="STRING" id="195883.A0A482WF10"/>
<dbReference type="FunFam" id="2.60.120.920:FF:000078">
    <property type="entry name" value="GD12021"/>
    <property type="match status" value="1"/>
</dbReference>
<evidence type="ECO:0000259" key="1">
    <source>
        <dbReference type="PROSITE" id="PS50188"/>
    </source>
</evidence>
<dbReference type="InterPro" id="IPR035754">
    <property type="entry name" value="SPRY_SPSB3"/>
</dbReference>
<dbReference type="GO" id="GO:0035556">
    <property type="term" value="P:intracellular signal transduction"/>
    <property type="evidence" value="ECO:0007669"/>
    <property type="project" value="InterPro"/>
</dbReference>
<feature type="domain" description="B30.2/SPRY" evidence="1">
    <location>
        <begin position="1"/>
        <end position="185"/>
    </location>
</feature>
<dbReference type="Pfam" id="PF00622">
    <property type="entry name" value="SPRY"/>
    <property type="match status" value="1"/>
</dbReference>
<evidence type="ECO:0000313" key="3">
    <source>
        <dbReference type="Proteomes" id="UP000291343"/>
    </source>
</evidence>
<dbReference type="InParanoid" id="A0A482WF10"/>